<name>D0LWM0_HALO1</name>
<dbReference type="OrthoDB" id="7550377at2"/>
<dbReference type="CDD" id="cd05379">
    <property type="entry name" value="CAP_bacterial"/>
    <property type="match status" value="1"/>
</dbReference>
<feature type="region of interest" description="Disordered" evidence="1">
    <location>
        <begin position="23"/>
        <end position="113"/>
    </location>
</feature>
<feature type="domain" description="SCP" evidence="3">
    <location>
        <begin position="179"/>
        <end position="295"/>
    </location>
</feature>
<dbReference type="PROSITE" id="PS51257">
    <property type="entry name" value="PROKAR_LIPOPROTEIN"/>
    <property type="match status" value="1"/>
</dbReference>
<evidence type="ECO:0000256" key="2">
    <source>
        <dbReference type="SAM" id="SignalP"/>
    </source>
</evidence>
<accession>D0LWM0</accession>
<evidence type="ECO:0000256" key="1">
    <source>
        <dbReference type="SAM" id="MobiDB-lite"/>
    </source>
</evidence>
<dbReference type="EMBL" id="CP001804">
    <property type="protein sequence ID" value="ACY17670.1"/>
    <property type="molecule type" value="Genomic_DNA"/>
</dbReference>
<dbReference type="InterPro" id="IPR014044">
    <property type="entry name" value="CAP_dom"/>
</dbReference>
<dbReference type="RefSeq" id="WP_012830262.1">
    <property type="nucleotide sequence ID" value="NC_013440.1"/>
</dbReference>
<feature type="compositionally biased region" description="Basic and acidic residues" evidence="1">
    <location>
        <begin position="48"/>
        <end position="88"/>
    </location>
</feature>
<keyword evidence="2" id="KW-0732">Signal</keyword>
<organism evidence="4 5">
    <name type="scientific">Haliangium ochraceum (strain DSM 14365 / JCM 11303 / SMP-2)</name>
    <dbReference type="NCBI Taxonomy" id="502025"/>
    <lineage>
        <taxon>Bacteria</taxon>
        <taxon>Pseudomonadati</taxon>
        <taxon>Myxococcota</taxon>
        <taxon>Polyangia</taxon>
        <taxon>Haliangiales</taxon>
        <taxon>Kofleriaceae</taxon>
        <taxon>Haliangium</taxon>
    </lineage>
</organism>
<dbReference type="PANTHER" id="PTHR31157:SF1">
    <property type="entry name" value="SCP DOMAIN-CONTAINING PROTEIN"/>
    <property type="match status" value="1"/>
</dbReference>
<dbReference type="STRING" id="502025.Hoch_5182"/>
<proteinExistence type="predicted"/>
<keyword evidence="5" id="KW-1185">Reference proteome</keyword>
<dbReference type="KEGG" id="hoh:Hoch_5182"/>
<dbReference type="PANTHER" id="PTHR31157">
    <property type="entry name" value="SCP DOMAIN-CONTAINING PROTEIN"/>
    <property type="match status" value="1"/>
</dbReference>
<feature type="signal peptide" evidence="2">
    <location>
        <begin position="1"/>
        <end position="22"/>
    </location>
</feature>
<evidence type="ECO:0000313" key="5">
    <source>
        <dbReference type="Proteomes" id="UP000001880"/>
    </source>
</evidence>
<dbReference type="AlphaFoldDB" id="D0LWM0"/>
<reference evidence="4 5" key="1">
    <citation type="journal article" date="2010" name="Stand. Genomic Sci.">
        <title>Complete genome sequence of Haliangium ochraceum type strain (SMP-2).</title>
        <authorList>
            <consortium name="US DOE Joint Genome Institute (JGI-PGF)"/>
            <person name="Ivanova N."/>
            <person name="Daum C."/>
            <person name="Lang E."/>
            <person name="Abt B."/>
            <person name="Kopitz M."/>
            <person name="Saunders E."/>
            <person name="Lapidus A."/>
            <person name="Lucas S."/>
            <person name="Glavina Del Rio T."/>
            <person name="Nolan M."/>
            <person name="Tice H."/>
            <person name="Copeland A."/>
            <person name="Cheng J.F."/>
            <person name="Chen F."/>
            <person name="Bruce D."/>
            <person name="Goodwin L."/>
            <person name="Pitluck S."/>
            <person name="Mavromatis K."/>
            <person name="Pati A."/>
            <person name="Mikhailova N."/>
            <person name="Chen A."/>
            <person name="Palaniappan K."/>
            <person name="Land M."/>
            <person name="Hauser L."/>
            <person name="Chang Y.J."/>
            <person name="Jeffries C.D."/>
            <person name="Detter J.C."/>
            <person name="Brettin T."/>
            <person name="Rohde M."/>
            <person name="Goker M."/>
            <person name="Bristow J."/>
            <person name="Markowitz V."/>
            <person name="Eisen J.A."/>
            <person name="Hugenholtz P."/>
            <person name="Kyrpides N.C."/>
            <person name="Klenk H.P."/>
        </authorList>
    </citation>
    <scope>NUCLEOTIDE SEQUENCE [LARGE SCALE GENOMIC DNA]</scope>
    <source>
        <strain evidence="5">DSM 14365 / CIP 107738 / JCM 11303 / AJ 13395 / SMP-2</strain>
    </source>
</reference>
<dbReference type="Proteomes" id="UP000001880">
    <property type="component" value="Chromosome"/>
</dbReference>
<feature type="compositionally biased region" description="Low complexity" evidence="1">
    <location>
        <begin position="23"/>
        <end position="39"/>
    </location>
</feature>
<dbReference type="eggNOG" id="COG2340">
    <property type="taxonomic scope" value="Bacteria"/>
</dbReference>
<dbReference type="InterPro" id="IPR035940">
    <property type="entry name" value="CAP_sf"/>
</dbReference>
<dbReference type="Pfam" id="PF00188">
    <property type="entry name" value="CAP"/>
    <property type="match status" value="1"/>
</dbReference>
<dbReference type="HOGENOM" id="CLU_899463_0_0_7"/>
<evidence type="ECO:0000259" key="3">
    <source>
        <dbReference type="Pfam" id="PF00188"/>
    </source>
</evidence>
<gene>
    <name evidence="4" type="ordered locus">Hoch_5182</name>
</gene>
<protein>
    <submittedName>
        <fullName evidence="4">SCP-like extracellular</fullName>
    </submittedName>
</protein>
<sequence length="309" mass="33496">MSPHRLRAATRIALLSVAIATAGCGAGSSSSSHAQAPSSDDSGSRMQSDIDRTAGARQFETRGRSLSVTEKRPNDNVTIEEWREIQRERRARQAPSDPEGRRRSVAASEALDRALSDSQRQALRALEAQLVAELNRARTDPAAYVAKLESLRLMYSGNELRVPGALAVRTSEGPAAVTEAIEALRSAEPIPALTRSAGLSASARGLAAQLSDEAQLAGRDDSDSLHTRMNYFGRVEGVFTENISALYREADLQLMLLMIDDGVETRVHRYNMFGPMFQAVGVGCAPHASFEVVCVMELAERFHEAEQGD</sequence>
<feature type="chain" id="PRO_5003010983" evidence="2">
    <location>
        <begin position="23"/>
        <end position="309"/>
    </location>
</feature>
<evidence type="ECO:0000313" key="4">
    <source>
        <dbReference type="EMBL" id="ACY17670.1"/>
    </source>
</evidence>
<dbReference type="Gene3D" id="3.40.33.10">
    <property type="entry name" value="CAP"/>
    <property type="match status" value="1"/>
</dbReference>